<accession>A0A0D0KFU7</accession>
<dbReference type="Proteomes" id="UP000032068">
    <property type="component" value="Unassembled WGS sequence"/>
</dbReference>
<name>A0A0D0KFU7_9PSED</name>
<evidence type="ECO:0000313" key="2">
    <source>
        <dbReference type="Proteomes" id="UP000032068"/>
    </source>
</evidence>
<reference evidence="1 2" key="1">
    <citation type="submission" date="2014-12" db="EMBL/GenBank/DDBJ databases">
        <title>16Stimator: statistical estimation of ribosomal gene copy numbers from draft genome assemblies.</title>
        <authorList>
            <person name="Perisin M.A."/>
            <person name="Vetter M."/>
            <person name="Gilbert J.A."/>
            <person name="Bergelson J."/>
        </authorList>
    </citation>
    <scope>NUCLEOTIDE SEQUENCE [LARGE SCALE GENOMIC DNA]</scope>
    <source>
        <strain evidence="1 2">MEJ086</strain>
    </source>
</reference>
<organism evidence="1 2">
    <name type="scientific">Pseudomonas fulva</name>
    <dbReference type="NCBI Taxonomy" id="47880"/>
    <lineage>
        <taxon>Bacteria</taxon>
        <taxon>Pseudomonadati</taxon>
        <taxon>Pseudomonadota</taxon>
        <taxon>Gammaproteobacteria</taxon>
        <taxon>Pseudomonadales</taxon>
        <taxon>Pseudomonadaceae</taxon>
        <taxon>Pseudomonas</taxon>
    </lineage>
</organism>
<comment type="caution">
    <text evidence="1">The sequence shown here is derived from an EMBL/GenBank/DDBJ whole genome shotgun (WGS) entry which is preliminary data.</text>
</comment>
<protein>
    <submittedName>
        <fullName evidence="1">Uncharacterized protein</fullName>
    </submittedName>
</protein>
<dbReference type="AlphaFoldDB" id="A0A0D0KFU7"/>
<evidence type="ECO:0000313" key="1">
    <source>
        <dbReference type="EMBL" id="KIP95785.1"/>
    </source>
</evidence>
<dbReference type="RefSeq" id="WP_042556001.1">
    <property type="nucleotide sequence ID" value="NZ_JXQW01000066.1"/>
</dbReference>
<dbReference type="OrthoDB" id="7064798at2"/>
<sequence length="137" mass="15756">MSMKASIDIEFSRPVEPKKIFLSLIDSGWGVDFQGEVMFLDAFDREGYDWQVKSIENFDLDEFIESHCPSDRIGISMVFEEAYGGEFLIFESWVSFSMSVNKVFLSNDVPDFSFYLERLSSVIEGFNVSVLKCECSF</sequence>
<gene>
    <name evidence="1" type="ORF">RU08_21945</name>
</gene>
<dbReference type="EMBL" id="JXQW01000066">
    <property type="protein sequence ID" value="KIP95785.1"/>
    <property type="molecule type" value="Genomic_DNA"/>
</dbReference>
<proteinExistence type="predicted"/>